<name>A0ABW4RJS7_9BACL</name>
<organism evidence="1 2">
    <name type="scientific">Paenibacillus wenxiniae</name>
    <dbReference type="NCBI Taxonomy" id="1636843"/>
    <lineage>
        <taxon>Bacteria</taxon>
        <taxon>Bacillati</taxon>
        <taxon>Bacillota</taxon>
        <taxon>Bacilli</taxon>
        <taxon>Bacillales</taxon>
        <taxon>Paenibacillaceae</taxon>
        <taxon>Paenibacillus</taxon>
    </lineage>
</organism>
<keyword evidence="2" id="KW-1185">Reference proteome</keyword>
<dbReference type="Proteomes" id="UP001597233">
    <property type="component" value="Unassembled WGS sequence"/>
</dbReference>
<accession>A0ABW4RJS7</accession>
<comment type="caution">
    <text evidence="1">The sequence shown here is derived from an EMBL/GenBank/DDBJ whole genome shotgun (WGS) entry which is preliminary data.</text>
</comment>
<sequence>MRTNNVVINNVKAWMEKNSKSHQWLADELNVSKSLIGHILSGKRTRFR</sequence>
<evidence type="ECO:0008006" key="3">
    <source>
        <dbReference type="Google" id="ProtNLM"/>
    </source>
</evidence>
<protein>
    <recommendedName>
        <fullName evidence="3">XRE family transcriptional regulator</fullName>
    </recommendedName>
</protein>
<reference evidence="2" key="1">
    <citation type="journal article" date="2019" name="Int. J. Syst. Evol. Microbiol.">
        <title>The Global Catalogue of Microorganisms (GCM) 10K type strain sequencing project: providing services to taxonomists for standard genome sequencing and annotation.</title>
        <authorList>
            <consortium name="The Broad Institute Genomics Platform"/>
            <consortium name="The Broad Institute Genome Sequencing Center for Infectious Disease"/>
            <person name="Wu L."/>
            <person name="Ma J."/>
        </authorList>
    </citation>
    <scope>NUCLEOTIDE SEQUENCE [LARGE SCALE GENOMIC DNA]</scope>
    <source>
        <strain evidence="2">CCUG 54950</strain>
    </source>
</reference>
<dbReference type="RefSeq" id="WP_347325503.1">
    <property type="nucleotide sequence ID" value="NZ_JBCGUH010000006.1"/>
</dbReference>
<evidence type="ECO:0000313" key="2">
    <source>
        <dbReference type="Proteomes" id="UP001597233"/>
    </source>
</evidence>
<gene>
    <name evidence="1" type="ORF">ACFSC9_13285</name>
</gene>
<proteinExistence type="predicted"/>
<evidence type="ECO:0000313" key="1">
    <source>
        <dbReference type="EMBL" id="MFD1886495.1"/>
    </source>
</evidence>
<dbReference type="InterPro" id="IPR010982">
    <property type="entry name" value="Lambda_DNA-bd_dom_sf"/>
</dbReference>
<dbReference type="SUPFAM" id="SSF47413">
    <property type="entry name" value="lambda repressor-like DNA-binding domains"/>
    <property type="match status" value="1"/>
</dbReference>
<dbReference type="EMBL" id="JBHUEH010000016">
    <property type="protein sequence ID" value="MFD1886495.1"/>
    <property type="molecule type" value="Genomic_DNA"/>
</dbReference>